<accession>A0ACB8UF76</accession>
<reference evidence="1" key="1">
    <citation type="journal article" date="2021" name="Environ. Microbiol.">
        <title>Gene family expansions and transcriptome signatures uncover fungal adaptations to wood decay.</title>
        <authorList>
            <person name="Hage H."/>
            <person name="Miyauchi S."/>
            <person name="Viragh M."/>
            <person name="Drula E."/>
            <person name="Min B."/>
            <person name="Chaduli D."/>
            <person name="Navarro D."/>
            <person name="Favel A."/>
            <person name="Norest M."/>
            <person name="Lesage-Meessen L."/>
            <person name="Balint B."/>
            <person name="Merenyi Z."/>
            <person name="de Eugenio L."/>
            <person name="Morin E."/>
            <person name="Martinez A.T."/>
            <person name="Baldrian P."/>
            <person name="Stursova M."/>
            <person name="Martinez M.J."/>
            <person name="Novotny C."/>
            <person name="Magnuson J.K."/>
            <person name="Spatafora J.W."/>
            <person name="Maurice S."/>
            <person name="Pangilinan J."/>
            <person name="Andreopoulos W."/>
            <person name="LaButti K."/>
            <person name="Hundley H."/>
            <person name="Na H."/>
            <person name="Kuo A."/>
            <person name="Barry K."/>
            <person name="Lipzen A."/>
            <person name="Henrissat B."/>
            <person name="Riley R."/>
            <person name="Ahrendt S."/>
            <person name="Nagy L.G."/>
            <person name="Grigoriev I.V."/>
            <person name="Martin F."/>
            <person name="Rosso M.N."/>
        </authorList>
    </citation>
    <scope>NUCLEOTIDE SEQUENCE</scope>
    <source>
        <strain evidence="1">CBS 384.51</strain>
    </source>
</reference>
<dbReference type="EMBL" id="MU274902">
    <property type="protein sequence ID" value="KAI0092929.1"/>
    <property type="molecule type" value="Genomic_DNA"/>
</dbReference>
<evidence type="ECO:0000313" key="1">
    <source>
        <dbReference type="EMBL" id="KAI0092929.1"/>
    </source>
</evidence>
<proteinExistence type="predicted"/>
<comment type="caution">
    <text evidence="1">The sequence shown here is derived from an EMBL/GenBank/DDBJ whole genome shotgun (WGS) entry which is preliminary data.</text>
</comment>
<organism evidence="1 2">
    <name type="scientific">Irpex rosettiformis</name>
    <dbReference type="NCBI Taxonomy" id="378272"/>
    <lineage>
        <taxon>Eukaryota</taxon>
        <taxon>Fungi</taxon>
        <taxon>Dikarya</taxon>
        <taxon>Basidiomycota</taxon>
        <taxon>Agaricomycotina</taxon>
        <taxon>Agaricomycetes</taxon>
        <taxon>Polyporales</taxon>
        <taxon>Irpicaceae</taxon>
        <taxon>Irpex</taxon>
    </lineage>
</organism>
<name>A0ACB8UF76_9APHY</name>
<protein>
    <submittedName>
        <fullName evidence="1">Aspartic peptidase domain-containing protein</fullName>
    </submittedName>
</protein>
<evidence type="ECO:0000313" key="2">
    <source>
        <dbReference type="Proteomes" id="UP001055072"/>
    </source>
</evidence>
<keyword evidence="2" id="KW-1185">Reference proteome</keyword>
<dbReference type="Proteomes" id="UP001055072">
    <property type="component" value="Unassembled WGS sequence"/>
</dbReference>
<sequence>MLPLGLLSLALVFSAFQTGGTGATSTAEESSGPKKISLTSRRIPKGGIARRALSPVSLPLVDYFNGTDLQWYVGTPPQNLTVVFDTGSVTLEIASTDCGHACANQVQFDPTKSSTFVDGGETDTLTFGTGVGVDPVVGNNWQLQLRSAQDTVAIGGISVANVSLSMITGQTVTFAPDPFSGIQGMSPSANGLFAGLVNQGLPSLFSFYLTPHNIGNAELTLGAIDQSKFQGNLTYTSITDPESSFWQAQSSSVIVNDKTVAINSTRLFVFDSGTSNMLMPKDDAEAIYAAISSKIQPFADEPNTYGIPCSELSSLSATISLVFTSESGAPFNLTIPSSEFSVGPFKRNPDICQALINTMDKAWIVGASVLKHYYSVWDLGGKRLGFAATNSSSASNSTTGSSNSTNTTSGSTPANSTSAACLRVGQSNTGFWLGLFIFLAGSLLI</sequence>
<gene>
    <name evidence="1" type="ORF">BDY19DRAFT_989618</name>
</gene>